<keyword evidence="3" id="KW-0418">Kinase</keyword>
<keyword evidence="2" id="KW-0808">Transferase</keyword>
<comment type="caution">
    <text evidence="9">The sequence shown here is derived from an EMBL/GenBank/DDBJ whole genome shotgun (WGS) entry which is preliminary data.</text>
</comment>
<dbReference type="OrthoDB" id="8897010at2759"/>
<dbReference type="GO" id="GO:0005524">
    <property type="term" value="F:ATP binding"/>
    <property type="evidence" value="ECO:0007669"/>
    <property type="project" value="InterPro"/>
</dbReference>
<evidence type="ECO:0000256" key="4">
    <source>
        <dbReference type="ARBA" id="ARBA00038543"/>
    </source>
</evidence>
<dbReference type="PROSITE" id="PS50011">
    <property type="entry name" value="PROTEIN_KINASE_DOM"/>
    <property type="match status" value="1"/>
</dbReference>
<evidence type="ECO:0000256" key="3">
    <source>
        <dbReference type="ARBA" id="ARBA00022777"/>
    </source>
</evidence>
<dbReference type="InterPro" id="IPR000719">
    <property type="entry name" value="Prot_kinase_dom"/>
</dbReference>
<evidence type="ECO:0000256" key="1">
    <source>
        <dbReference type="ARBA" id="ARBA00022527"/>
    </source>
</evidence>
<dbReference type="Proteomes" id="UP000692954">
    <property type="component" value="Unassembled WGS sequence"/>
</dbReference>
<evidence type="ECO:0000256" key="7">
    <source>
        <dbReference type="ARBA" id="ARBA00042858"/>
    </source>
</evidence>
<feature type="domain" description="Protein kinase" evidence="8">
    <location>
        <begin position="28"/>
        <end position="93"/>
    </location>
</feature>
<dbReference type="InterPro" id="IPR050108">
    <property type="entry name" value="CDK"/>
</dbReference>
<dbReference type="EMBL" id="CAJJDN010000389">
    <property type="protein sequence ID" value="CAD8131157.1"/>
    <property type="molecule type" value="Genomic_DNA"/>
</dbReference>
<dbReference type="GO" id="GO:0005634">
    <property type="term" value="C:nucleus"/>
    <property type="evidence" value="ECO:0007669"/>
    <property type="project" value="TreeGrafter"/>
</dbReference>
<proteinExistence type="predicted"/>
<evidence type="ECO:0000313" key="10">
    <source>
        <dbReference type="Proteomes" id="UP000692954"/>
    </source>
</evidence>
<evidence type="ECO:0000256" key="5">
    <source>
        <dbReference type="ARBA" id="ARBA00039612"/>
    </source>
</evidence>
<evidence type="ECO:0000256" key="2">
    <source>
        <dbReference type="ARBA" id="ARBA00022679"/>
    </source>
</evidence>
<evidence type="ECO:0000256" key="6">
    <source>
        <dbReference type="ARBA" id="ARBA00041902"/>
    </source>
</evidence>
<accession>A0A8S1RV01</accession>
<gene>
    <name evidence="9" type="ORF">PSON_ATCC_30995.1.T3890005</name>
</gene>
<name>A0A8S1RV01_9CILI</name>
<keyword evidence="1" id="KW-0723">Serine/threonine-protein kinase</keyword>
<evidence type="ECO:0000313" key="9">
    <source>
        <dbReference type="EMBL" id="CAD8131157.1"/>
    </source>
</evidence>
<dbReference type="GO" id="GO:0004674">
    <property type="term" value="F:protein serine/threonine kinase activity"/>
    <property type="evidence" value="ECO:0007669"/>
    <property type="project" value="UniProtKB-KW"/>
</dbReference>
<sequence>MTAQDKMRSLKKRKIYGLVEERDTIEGYQIINRIHEGVYSEVFRAPDMLTGEIVAIIKIKFSQLINKERFPITSIRKFNLLLSLNHANIVKVK</sequence>
<reference evidence="9" key="1">
    <citation type="submission" date="2021-01" db="EMBL/GenBank/DDBJ databases">
        <authorList>
            <consortium name="Genoscope - CEA"/>
            <person name="William W."/>
        </authorList>
    </citation>
    <scope>NUCLEOTIDE SEQUENCE</scope>
</reference>
<protein>
    <recommendedName>
        <fullName evidence="5">Cyclin-dependent kinase 2 homolog</fullName>
    </recommendedName>
    <alternativeName>
        <fullName evidence="6">Cell division control protein 2 homolog</fullName>
    </alternativeName>
    <alternativeName>
        <fullName evidence="7">cdc2-related kinase 2</fullName>
    </alternativeName>
</protein>
<organism evidence="9 10">
    <name type="scientific">Paramecium sonneborni</name>
    <dbReference type="NCBI Taxonomy" id="65129"/>
    <lineage>
        <taxon>Eukaryota</taxon>
        <taxon>Sar</taxon>
        <taxon>Alveolata</taxon>
        <taxon>Ciliophora</taxon>
        <taxon>Intramacronucleata</taxon>
        <taxon>Oligohymenophorea</taxon>
        <taxon>Peniculida</taxon>
        <taxon>Parameciidae</taxon>
        <taxon>Paramecium</taxon>
    </lineage>
</organism>
<evidence type="ECO:0000259" key="8">
    <source>
        <dbReference type="PROSITE" id="PS50011"/>
    </source>
</evidence>
<dbReference type="GO" id="GO:0007346">
    <property type="term" value="P:regulation of mitotic cell cycle"/>
    <property type="evidence" value="ECO:0007669"/>
    <property type="project" value="TreeGrafter"/>
</dbReference>
<keyword evidence="10" id="KW-1185">Reference proteome</keyword>
<dbReference type="AlphaFoldDB" id="A0A8S1RV01"/>
<dbReference type="PANTHER" id="PTHR24056:SF107">
    <property type="entry name" value="CYCLIN-DEPENDENT KINASE 11A-RELATED"/>
    <property type="match status" value="1"/>
</dbReference>
<comment type="subunit">
    <text evidence="4">May form a complex composed of at least the catalytic subunit CRK2 and a cyclin.</text>
</comment>
<dbReference type="PANTHER" id="PTHR24056">
    <property type="entry name" value="CELL DIVISION PROTEIN KINASE"/>
    <property type="match status" value="1"/>
</dbReference>